<evidence type="ECO:0000313" key="1">
    <source>
        <dbReference type="EMBL" id="MDA7417559.1"/>
    </source>
</evidence>
<reference evidence="1" key="1">
    <citation type="submission" date="2023-01" db="EMBL/GenBank/DDBJ databases">
        <title>Xenophilus mangrovi sp. nov., isolated from soil of Mangrove nature reserve.</title>
        <authorList>
            <person name="Xu S."/>
            <person name="Liu Z."/>
            <person name="Xu Y."/>
        </authorList>
    </citation>
    <scope>NUCLEOTIDE SEQUENCE</scope>
    <source>
        <strain evidence="1">YW8</strain>
    </source>
</reference>
<proteinExistence type="predicted"/>
<gene>
    <name evidence="1" type="ORF">PGB34_14420</name>
</gene>
<dbReference type="AlphaFoldDB" id="A0AAE3SZX3"/>
<keyword evidence="2" id="KW-1185">Reference proteome</keyword>
<dbReference type="Proteomes" id="UP001212602">
    <property type="component" value="Unassembled WGS sequence"/>
</dbReference>
<protein>
    <submittedName>
        <fullName evidence="1">Uncharacterized protein</fullName>
    </submittedName>
</protein>
<dbReference type="RefSeq" id="WP_271428775.1">
    <property type="nucleotide sequence ID" value="NZ_JAQIPB010000006.1"/>
</dbReference>
<dbReference type="EMBL" id="JAQIPB010000006">
    <property type="protein sequence ID" value="MDA7417559.1"/>
    <property type="molecule type" value="Genomic_DNA"/>
</dbReference>
<organism evidence="1 2">
    <name type="scientific">Xenophilus arseniciresistens</name>
    <dbReference type="NCBI Taxonomy" id="1283306"/>
    <lineage>
        <taxon>Bacteria</taxon>
        <taxon>Pseudomonadati</taxon>
        <taxon>Pseudomonadota</taxon>
        <taxon>Betaproteobacteria</taxon>
        <taxon>Burkholderiales</taxon>
        <taxon>Comamonadaceae</taxon>
        <taxon>Xenophilus</taxon>
    </lineage>
</organism>
<sequence length="89" mass="10327">MTDARWPASVVRIGTLRADLEAEPTFEEHHPEGTRYDSPDAPIAVQYFPFNRADVYRCSDCARVFLRYTEYGGYYIDHRVRQVDAARVV</sequence>
<evidence type="ECO:0000313" key="2">
    <source>
        <dbReference type="Proteomes" id="UP001212602"/>
    </source>
</evidence>
<accession>A0AAE3SZX3</accession>
<name>A0AAE3SZX3_9BURK</name>
<comment type="caution">
    <text evidence="1">The sequence shown here is derived from an EMBL/GenBank/DDBJ whole genome shotgun (WGS) entry which is preliminary data.</text>
</comment>